<feature type="chain" id="PRO_5044012660" description="Secreted LysM effector LysM C-terminal domain-containing protein" evidence="1">
    <location>
        <begin position="21"/>
        <end position="137"/>
    </location>
</feature>
<evidence type="ECO:0000313" key="4">
    <source>
        <dbReference type="Proteomes" id="UP001321749"/>
    </source>
</evidence>
<accession>A0AAV9H9I5</accession>
<sequence>MQFSTLFLATLSILSSGASSWQLAAYMDVEHCDVQRNSAYRVLDGPSNLNNCFTFQQSMPGTGCRAFTNGGALYGTCTSPGPSGPISVQVRGTCTIYSQANCQGISAVVGNRQCGQLRGEINILPYSIIRSYKCSGE</sequence>
<name>A0AAV9H9I5_9PEZI</name>
<gene>
    <name evidence="3" type="ORF">QBC42DRAFT_322277</name>
</gene>
<evidence type="ECO:0000313" key="3">
    <source>
        <dbReference type="EMBL" id="KAK4456571.1"/>
    </source>
</evidence>
<reference evidence="3" key="2">
    <citation type="submission" date="2023-06" db="EMBL/GenBank/DDBJ databases">
        <authorList>
            <consortium name="Lawrence Berkeley National Laboratory"/>
            <person name="Mondo S.J."/>
            <person name="Hensen N."/>
            <person name="Bonometti L."/>
            <person name="Westerberg I."/>
            <person name="Brannstrom I.O."/>
            <person name="Guillou S."/>
            <person name="Cros-Aarteil S."/>
            <person name="Calhoun S."/>
            <person name="Haridas S."/>
            <person name="Kuo A."/>
            <person name="Pangilinan J."/>
            <person name="Riley R."/>
            <person name="Labutti K."/>
            <person name="Andreopoulos B."/>
            <person name="Lipzen A."/>
            <person name="Chen C."/>
            <person name="Yanf M."/>
            <person name="Daum C."/>
            <person name="Ng V."/>
            <person name="Clum A."/>
            <person name="Steindorff A."/>
            <person name="Ohm R."/>
            <person name="Martin F."/>
            <person name="Silar P."/>
            <person name="Natvig D."/>
            <person name="Lalanne C."/>
            <person name="Gautier V."/>
            <person name="Ament-Velasquez S.L."/>
            <person name="Kruys A."/>
            <person name="Hutchinson M.I."/>
            <person name="Powell A.J."/>
            <person name="Barry K."/>
            <person name="Miller A.N."/>
            <person name="Grigoriev I.V."/>
            <person name="Debuchy R."/>
            <person name="Gladieux P."/>
            <person name="Thoren M.H."/>
            <person name="Johannesson H."/>
        </authorList>
    </citation>
    <scope>NUCLEOTIDE SEQUENCE</scope>
    <source>
        <strain evidence="3">PSN324</strain>
    </source>
</reference>
<proteinExistence type="predicted"/>
<protein>
    <recommendedName>
        <fullName evidence="2">Secreted LysM effector LysM C-terminal domain-containing protein</fullName>
    </recommendedName>
</protein>
<dbReference type="Pfam" id="PF25139">
    <property type="entry name" value="LysM14_C"/>
    <property type="match status" value="1"/>
</dbReference>
<evidence type="ECO:0000259" key="2">
    <source>
        <dbReference type="Pfam" id="PF25139"/>
    </source>
</evidence>
<keyword evidence="1" id="KW-0732">Signal</keyword>
<feature type="domain" description="Secreted LysM effector LysM C-terminal" evidence="2">
    <location>
        <begin position="21"/>
        <end position="107"/>
    </location>
</feature>
<dbReference type="InterPro" id="IPR057277">
    <property type="entry name" value="LysM_C"/>
</dbReference>
<reference evidence="3" key="1">
    <citation type="journal article" date="2023" name="Mol. Phylogenet. Evol.">
        <title>Genome-scale phylogeny and comparative genomics of the fungal order Sordariales.</title>
        <authorList>
            <person name="Hensen N."/>
            <person name="Bonometti L."/>
            <person name="Westerberg I."/>
            <person name="Brannstrom I.O."/>
            <person name="Guillou S."/>
            <person name="Cros-Aarteil S."/>
            <person name="Calhoun S."/>
            <person name="Haridas S."/>
            <person name="Kuo A."/>
            <person name="Mondo S."/>
            <person name="Pangilinan J."/>
            <person name="Riley R."/>
            <person name="LaButti K."/>
            <person name="Andreopoulos B."/>
            <person name="Lipzen A."/>
            <person name="Chen C."/>
            <person name="Yan M."/>
            <person name="Daum C."/>
            <person name="Ng V."/>
            <person name="Clum A."/>
            <person name="Steindorff A."/>
            <person name="Ohm R.A."/>
            <person name="Martin F."/>
            <person name="Silar P."/>
            <person name="Natvig D.O."/>
            <person name="Lalanne C."/>
            <person name="Gautier V."/>
            <person name="Ament-Velasquez S.L."/>
            <person name="Kruys A."/>
            <person name="Hutchinson M.I."/>
            <person name="Powell A.J."/>
            <person name="Barry K."/>
            <person name="Miller A.N."/>
            <person name="Grigoriev I.V."/>
            <person name="Debuchy R."/>
            <person name="Gladieux P."/>
            <person name="Hiltunen Thoren M."/>
            <person name="Johannesson H."/>
        </authorList>
    </citation>
    <scope>NUCLEOTIDE SEQUENCE</scope>
    <source>
        <strain evidence="3">PSN324</strain>
    </source>
</reference>
<dbReference type="AlphaFoldDB" id="A0AAV9H9I5"/>
<evidence type="ECO:0000256" key="1">
    <source>
        <dbReference type="SAM" id="SignalP"/>
    </source>
</evidence>
<organism evidence="3 4">
    <name type="scientific">Cladorrhinum samala</name>
    <dbReference type="NCBI Taxonomy" id="585594"/>
    <lineage>
        <taxon>Eukaryota</taxon>
        <taxon>Fungi</taxon>
        <taxon>Dikarya</taxon>
        <taxon>Ascomycota</taxon>
        <taxon>Pezizomycotina</taxon>
        <taxon>Sordariomycetes</taxon>
        <taxon>Sordariomycetidae</taxon>
        <taxon>Sordariales</taxon>
        <taxon>Podosporaceae</taxon>
        <taxon>Cladorrhinum</taxon>
    </lineage>
</organism>
<dbReference type="EMBL" id="MU865193">
    <property type="protein sequence ID" value="KAK4456571.1"/>
    <property type="molecule type" value="Genomic_DNA"/>
</dbReference>
<dbReference type="Proteomes" id="UP001321749">
    <property type="component" value="Unassembled WGS sequence"/>
</dbReference>
<keyword evidence="4" id="KW-1185">Reference proteome</keyword>
<feature type="signal peptide" evidence="1">
    <location>
        <begin position="1"/>
        <end position="20"/>
    </location>
</feature>
<comment type="caution">
    <text evidence="3">The sequence shown here is derived from an EMBL/GenBank/DDBJ whole genome shotgun (WGS) entry which is preliminary data.</text>
</comment>